<feature type="domain" description="Chromo" evidence="2">
    <location>
        <begin position="78"/>
        <end position="136"/>
    </location>
</feature>
<reference evidence="3 4" key="1">
    <citation type="submission" date="2019-03" db="EMBL/GenBank/DDBJ databases">
        <title>Nematode-trapping fungi genome.</title>
        <authorList>
            <person name="Vidal-Diez De Ulzurrun G."/>
        </authorList>
    </citation>
    <scope>NUCLEOTIDE SEQUENCE [LARGE SCALE GENOMIC DNA]</scope>
    <source>
        <strain evidence="3 4">TWF154</strain>
    </source>
</reference>
<sequence>MFQSATRPTKLRTEWPKLNVITSIPKMVALIDFAEVPAERYYRVKWDNGNETWEQESNVDILLLSEFHKANPFGKQKFIIKAVLAMALREKKVLVEWEGQNIQSWSWEPLQNLEEDAPDAISFFIEGIKNMEEEQPCNFVYTKNDVIVWGIYGRNIIEIACKDLEASY</sequence>
<comment type="caution">
    <text evidence="3">The sequence shown here is derived from an EMBL/GenBank/DDBJ whole genome shotgun (WGS) entry which is preliminary data.</text>
</comment>
<comment type="subunit">
    <text evidence="1">Component of the NuA4 histone acetyltransferase complex.</text>
</comment>
<proteinExistence type="predicted"/>
<gene>
    <name evidence="3" type="ORF">EYR41_006095</name>
</gene>
<evidence type="ECO:0000313" key="4">
    <source>
        <dbReference type="Proteomes" id="UP000297595"/>
    </source>
</evidence>
<dbReference type="InterPro" id="IPR000953">
    <property type="entry name" value="Chromo/chromo_shadow_dom"/>
</dbReference>
<dbReference type="GO" id="GO:0006338">
    <property type="term" value="P:chromatin remodeling"/>
    <property type="evidence" value="ECO:0007669"/>
    <property type="project" value="UniProtKB-ARBA"/>
</dbReference>
<evidence type="ECO:0000259" key="2">
    <source>
        <dbReference type="PROSITE" id="PS50013"/>
    </source>
</evidence>
<dbReference type="AlphaFoldDB" id="A0A8H2HKP4"/>
<evidence type="ECO:0000313" key="3">
    <source>
        <dbReference type="EMBL" id="TGJ70109.1"/>
    </source>
</evidence>
<organism evidence="3 4">
    <name type="scientific">Orbilia oligospora</name>
    <name type="common">Nematode-trapping fungus</name>
    <name type="synonym">Arthrobotrys oligospora</name>
    <dbReference type="NCBI Taxonomy" id="2813651"/>
    <lineage>
        <taxon>Eukaryota</taxon>
        <taxon>Fungi</taxon>
        <taxon>Dikarya</taxon>
        <taxon>Ascomycota</taxon>
        <taxon>Pezizomycotina</taxon>
        <taxon>Orbiliomycetes</taxon>
        <taxon>Orbiliales</taxon>
        <taxon>Orbiliaceae</taxon>
        <taxon>Orbilia</taxon>
    </lineage>
</organism>
<dbReference type="Proteomes" id="UP000297595">
    <property type="component" value="Unassembled WGS sequence"/>
</dbReference>
<dbReference type="SUPFAM" id="SSF54160">
    <property type="entry name" value="Chromo domain-like"/>
    <property type="match status" value="1"/>
</dbReference>
<dbReference type="InterPro" id="IPR016197">
    <property type="entry name" value="Chromo-like_dom_sf"/>
</dbReference>
<evidence type="ECO:0000256" key="1">
    <source>
        <dbReference type="ARBA" id="ARBA00011353"/>
    </source>
</evidence>
<name>A0A8H2HKP4_ORBOL</name>
<accession>A0A8H2HKP4</accession>
<protein>
    <recommendedName>
        <fullName evidence="2">Chromo domain-containing protein</fullName>
    </recommendedName>
</protein>
<dbReference type="EMBL" id="SOZJ01000003">
    <property type="protein sequence ID" value="TGJ70109.1"/>
    <property type="molecule type" value="Genomic_DNA"/>
</dbReference>
<dbReference type="PROSITE" id="PS50013">
    <property type="entry name" value="CHROMO_2"/>
    <property type="match status" value="1"/>
</dbReference>